<accession>A0A9N9C3X1</accession>
<reference evidence="3" key="1">
    <citation type="submission" date="2021-06" db="EMBL/GenBank/DDBJ databases">
        <authorList>
            <person name="Kallberg Y."/>
            <person name="Tangrot J."/>
            <person name="Rosling A."/>
        </authorList>
    </citation>
    <scope>NUCLEOTIDE SEQUENCE</scope>
    <source>
        <strain evidence="3">IA702</strain>
    </source>
</reference>
<evidence type="ECO:0000256" key="2">
    <source>
        <dbReference type="SAM" id="Phobius"/>
    </source>
</evidence>
<protein>
    <submittedName>
        <fullName evidence="3">2474_t:CDS:1</fullName>
    </submittedName>
</protein>
<evidence type="ECO:0000313" key="4">
    <source>
        <dbReference type="Proteomes" id="UP000789572"/>
    </source>
</evidence>
<dbReference type="AlphaFoldDB" id="A0A9N9C3X1"/>
<keyword evidence="2" id="KW-1133">Transmembrane helix</keyword>
<dbReference type="Proteomes" id="UP000789572">
    <property type="component" value="Unassembled WGS sequence"/>
</dbReference>
<evidence type="ECO:0000313" key="3">
    <source>
        <dbReference type="EMBL" id="CAG8589839.1"/>
    </source>
</evidence>
<dbReference type="EMBL" id="CAJVPJ010001403">
    <property type="protein sequence ID" value="CAG8589839.1"/>
    <property type="molecule type" value="Genomic_DNA"/>
</dbReference>
<evidence type="ECO:0000256" key="1">
    <source>
        <dbReference type="SAM" id="MobiDB-lite"/>
    </source>
</evidence>
<organism evidence="3 4">
    <name type="scientific">Paraglomus occultum</name>
    <dbReference type="NCBI Taxonomy" id="144539"/>
    <lineage>
        <taxon>Eukaryota</taxon>
        <taxon>Fungi</taxon>
        <taxon>Fungi incertae sedis</taxon>
        <taxon>Mucoromycota</taxon>
        <taxon>Glomeromycotina</taxon>
        <taxon>Glomeromycetes</taxon>
        <taxon>Paraglomerales</taxon>
        <taxon>Paraglomeraceae</taxon>
        <taxon>Paraglomus</taxon>
    </lineage>
</organism>
<proteinExistence type="predicted"/>
<feature type="non-terminal residue" evidence="3">
    <location>
        <position position="79"/>
    </location>
</feature>
<keyword evidence="2" id="KW-0472">Membrane</keyword>
<comment type="caution">
    <text evidence="3">The sequence shown here is derived from an EMBL/GenBank/DDBJ whole genome shotgun (WGS) entry which is preliminary data.</text>
</comment>
<gene>
    <name evidence="3" type="ORF">POCULU_LOCUS6916</name>
</gene>
<feature type="region of interest" description="Disordered" evidence="1">
    <location>
        <begin position="1"/>
        <end position="31"/>
    </location>
</feature>
<feature type="transmembrane region" description="Helical" evidence="2">
    <location>
        <begin position="61"/>
        <end position="78"/>
    </location>
</feature>
<sequence length="79" mass="8634">YVAQRPTHSSRLHKRDPGTPGYHASQCGDSCPRSTTVVVVTAKTTPTSIPGFDSTAMRARGEVWMVALLMVASFFTFFL</sequence>
<dbReference type="OrthoDB" id="10419278at2759"/>
<name>A0A9N9C3X1_9GLOM</name>
<keyword evidence="2" id="KW-0812">Transmembrane</keyword>
<keyword evidence="4" id="KW-1185">Reference proteome</keyword>